<keyword evidence="1" id="KW-1133">Transmembrane helix</keyword>
<sequence length="52" mass="6163">MFVVIGIDALVFYKSLFMSVCSIFLKIIRTRFFLEFQTVLVFKFLLDSLSFQ</sequence>
<evidence type="ECO:0000313" key="4">
    <source>
        <dbReference type="Proteomes" id="UP000501926"/>
    </source>
</evidence>
<dbReference type="AlphaFoldDB" id="Q1Q7M6"/>
<evidence type="ECO:0000313" key="2">
    <source>
        <dbReference type="EMBL" id="CAJ70831.1"/>
    </source>
</evidence>
<reference evidence="2" key="1">
    <citation type="journal article" date="2006" name="Nature">
        <title>Deciphering the evolution and metabolism of an anammox bacterium from a community genome.</title>
        <authorList>
            <person name="Strous M."/>
            <person name="Pelletier E."/>
            <person name="Mangenot S."/>
            <person name="Rattei T."/>
            <person name="Lehner A."/>
            <person name="Taylor M.W."/>
            <person name="Horn M."/>
            <person name="Daims H."/>
            <person name="Bartol-Mavel D."/>
            <person name="Wincker P."/>
            <person name="Barbe V."/>
            <person name="Fonknechten N."/>
            <person name="Vallenet D."/>
            <person name="Segurens B."/>
            <person name="Schenowitz-Truong C."/>
            <person name="Medigue C."/>
            <person name="Collingro A."/>
            <person name="Snel B."/>
            <person name="Dutilh B.E."/>
            <person name="OpDenCamp H.J.M."/>
            <person name="vanDerDrift C."/>
            <person name="Cirpus I."/>
            <person name="vanDePas-Schoonen K.T."/>
            <person name="Harhangi H.R."/>
            <person name="vanNiftrik L."/>
            <person name="Schmid M."/>
            <person name="Keltjens J."/>
            <person name="vanDeVossenberg J."/>
            <person name="Kartal B."/>
            <person name="Meier H."/>
            <person name="Frishman D."/>
            <person name="Huynen M.A."/>
            <person name="Mewes H."/>
            <person name="Weissenbach J."/>
            <person name="Jetten M.S.M."/>
            <person name="Wagner M."/>
            <person name="LePaslier D."/>
        </authorList>
    </citation>
    <scope>NUCLEOTIDE SEQUENCE</scope>
</reference>
<keyword evidence="1" id="KW-0472">Membrane</keyword>
<gene>
    <name evidence="3" type="ORF">KsCSTR_40400</name>
    <name evidence="2" type="ORF">kusta0086</name>
</gene>
<evidence type="ECO:0000313" key="3">
    <source>
        <dbReference type="EMBL" id="QII13419.1"/>
    </source>
</evidence>
<dbReference type="EMBL" id="CP049055">
    <property type="protein sequence ID" value="QII13419.1"/>
    <property type="molecule type" value="Genomic_DNA"/>
</dbReference>
<name>Q1Q7M6_KUEST</name>
<protein>
    <submittedName>
        <fullName evidence="2">Uncharacterized protein</fullName>
    </submittedName>
</protein>
<keyword evidence="1" id="KW-0812">Transmembrane</keyword>
<accession>Q1Q7M6</accession>
<dbReference type="EMBL" id="CT030148">
    <property type="protein sequence ID" value="CAJ70831.1"/>
    <property type="molecule type" value="Genomic_DNA"/>
</dbReference>
<evidence type="ECO:0000256" key="1">
    <source>
        <dbReference type="SAM" id="Phobius"/>
    </source>
</evidence>
<organism evidence="2">
    <name type="scientific">Kuenenia stuttgartiensis</name>
    <dbReference type="NCBI Taxonomy" id="174633"/>
    <lineage>
        <taxon>Bacteria</taxon>
        <taxon>Pseudomonadati</taxon>
        <taxon>Planctomycetota</taxon>
        <taxon>Candidatus Brocadiia</taxon>
        <taxon>Candidatus Brocadiales</taxon>
        <taxon>Candidatus Brocadiaceae</taxon>
        <taxon>Candidatus Kuenenia</taxon>
    </lineage>
</organism>
<reference evidence="3 4" key="3">
    <citation type="submission" date="2020-02" db="EMBL/GenBank/DDBJ databases">
        <title>Newly sequenced genome of strain CSTR1 showed variability in Candidatus Kuenenia stuttgartiensis genomes.</title>
        <authorList>
            <person name="Ding C."/>
            <person name="Adrian L."/>
        </authorList>
    </citation>
    <scope>NUCLEOTIDE SEQUENCE [LARGE SCALE GENOMIC DNA]</scope>
    <source>
        <strain evidence="3 4">CSTR1</strain>
    </source>
</reference>
<dbReference type="Proteomes" id="UP000501926">
    <property type="component" value="Chromosome"/>
</dbReference>
<reference evidence="2" key="2">
    <citation type="submission" date="2006-01" db="EMBL/GenBank/DDBJ databases">
        <authorList>
            <person name="Genoscope"/>
        </authorList>
    </citation>
    <scope>NUCLEOTIDE SEQUENCE</scope>
</reference>
<proteinExistence type="predicted"/>
<feature type="transmembrane region" description="Helical" evidence="1">
    <location>
        <begin position="6"/>
        <end position="25"/>
    </location>
</feature>